<feature type="region of interest" description="Disordered" evidence="1">
    <location>
        <begin position="513"/>
        <end position="548"/>
    </location>
</feature>
<feature type="compositionally biased region" description="Polar residues" evidence="1">
    <location>
        <begin position="1"/>
        <end position="16"/>
    </location>
</feature>
<feature type="compositionally biased region" description="Low complexity" evidence="1">
    <location>
        <begin position="214"/>
        <end position="228"/>
    </location>
</feature>
<dbReference type="PhylomeDB" id="B8MUS3"/>
<dbReference type="InterPro" id="IPR039295">
    <property type="entry name" value="MSB2"/>
</dbReference>
<dbReference type="eggNOG" id="KOG2806">
    <property type="taxonomic scope" value="Eukaryota"/>
</dbReference>
<dbReference type="InParanoid" id="B8MUS3"/>
<dbReference type="PANTHER" id="PTHR35778:SF1">
    <property type="entry name" value="SIGNALING MUCIN HKR1-RELATED"/>
    <property type="match status" value="1"/>
</dbReference>
<dbReference type="STRING" id="441959.B8MUS3"/>
<dbReference type="GO" id="GO:0030010">
    <property type="term" value="P:establishment of cell polarity"/>
    <property type="evidence" value="ECO:0007669"/>
    <property type="project" value="TreeGrafter"/>
</dbReference>
<keyword evidence="4" id="KW-1185">Reference proteome</keyword>
<feature type="transmembrane region" description="Helical" evidence="2">
    <location>
        <begin position="553"/>
        <end position="574"/>
    </location>
</feature>
<dbReference type="EMBL" id="EQ962661">
    <property type="protein sequence ID" value="EED11811.1"/>
    <property type="molecule type" value="Genomic_DNA"/>
</dbReference>
<dbReference type="GO" id="GO:0005576">
    <property type="term" value="C:extracellular region"/>
    <property type="evidence" value="ECO:0007669"/>
    <property type="project" value="TreeGrafter"/>
</dbReference>
<protein>
    <submittedName>
        <fullName evidence="3">Uncharacterized protein</fullName>
    </submittedName>
</protein>
<feature type="region of interest" description="Disordered" evidence="1">
    <location>
        <begin position="1"/>
        <end position="338"/>
    </location>
</feature>
<sequence length="647" mass="68468">MYGPTSTRTSPPLEQSSGDHEPTSTGILPSVGQPSSMYGPTSTGTSPPLEQPSSDHEHTSTGILPSVGQPSSMYGSTSTRTSPPLEQSSGDHEPTSTGILPSVGQPSSMYGPTSTGTSPPLEQPSSDHEHTSTGVSPSVGQQSSIYVPTSTEVSPLLEQLSSDHEHTSTGILPSVGQPSSMYGPTSTGTSPPLEQPSSDHEHTSTGILPSVGQPSSMYGSTSTGTSPPLEQPSSDHEHTSTGVSPSVGQQSSIYVPTSTGTSPPLEQPSSDHEHTSTGILPSVGQPSSMYGPTSTGVSPPLEQPSSRYRPTSTGTSPFVRLPSSRYGPTSSVSSQIPLSVSKPRTTRLSIPMISIKTSTILTTSPISSGIPAPDTQIPDVIVPANASIHIPANYSRIQLGFKKELSWQVIATSAIWQAQLYYYCPLGIAYALQLPRSDVVPYWLGLDYNTTTLMRFFIPNDKVENLKVMLSTESSELFLQSATPNNPPAFAKSSIQSIFAMLDTKVPLMQPATGTASPSTSLIKHNPTAAQPTQAVNSGAPRSNNNDKNHEKVVKAACGTILGTSIFVMLAIYITRRYKAKHKRLQKLDKAGNETIEIMVPSRPTGNYVAFVLVLTASSGPIYMKKLYIYALPSTTPLERSFLVSGI</sequence>
<dbReference type="GO" id="GO:0031505">
    <property type="term" value="P:fungal-type cell wall organization"/>
    <property type="evidence" value="ECO:0007669"/>
    <property type="project" value="TreeGrafter"/>
</dbReference>
<evidence type="ECO:0000256" key="2">
    <source>
        <dbReference type="SAM" id="Phobius"/>
    </source>
</evidence>
<dbReference type="GO" id="GO:0005034">
    <property type="term" value="F:osmosensor activity"/>
    <property type="evidence" value="ECO:0007669"/>
    <property type="project" value="InterPro"/>
</dbReference>
<evidence type="ECO:0000313" key="4">
    <source>
        <dbReference type="Proteomes" id="UP000001745"/>
    </source>
</evidence>
<dbReference type="GO" id="GO:0007232">
    <property type="term" value="P:osmosensory signaling pathway via Sho1 osmosensor"/>
    <property type="evidence" value="ECO:0007669"/>
    <property type="project" value="InterPro"/>
</dbReference>
<dbReference type="GO" id="GO:0005886">
    <property type="term" value="C:plasma membrane"/>
    <property type="evidence" value="ECO:0007669"/>
    <property type="project" value="InterPro"/>
</dbReference>
<dbReference type="GO" id="GO:0006972">
    <property type="term" value="P:hyperosmotic response"/>
    <property type="evidence" value="ECO:0007669"/>
    <property type="project" value="TreeGrafter"/>
</dbReference>
<feature type="compositionally biased region" description="Polar residues" evidence="1">
    <location>
        <begin position="23"/>
        <end position="52"/>
    </location>
</feature>
<feature type="compositionally biased region" description="Polar residues" evidence="1">
    <location>
        <begin position="60"/>
        <end position="88"/>
    </location>
</feature>
<dbReference type="GeneID" id="8107223"/>
<feature type="compositionally biased region" description="Polar residues" evidence="1">
    <location>
        <begin position="276"/>
        <end position="316"/>
    </location>
</feature>
<dbReference type="Proteomes" id="UP000001745">
    <property type="component" value="Unassembled WGS sequence"/>
</dbReference>
<proteinExistence type="predicted"/>
<feature type="compositionally biased region" description="Polar residues" evidence="1">
    <location>
        <begin position="240"/>
        <end position="268"/>
    </location>
</feature>
<dbReference type="VEuPathDB" id="FungiDB:TSTA_109910"/>
<dbReference type="OrthoDB" id="3366093at2759"/>
<dbReference type="PANTHER" id="PTHR35778">
    <property type="entry name" value="SIGNALING MUCIN HKR1-RELATED"/>
    <property type="match status" value="1"/>
</dbReference>
<feature type="compositionally biased region" description="Polar residues" evidence="1">
    <location>
        <begin position="95"/>
        <end position="124"/>
    </location>
</feature>
<organism evidence="3 4">
    <name type="scientific">Talaromyces stipitatus (strain ATCC 10500 / CBS 375.48 / QM 6759 / NRRL 1006)</name>
    <name type="common">Penicillium stipitatum</name>
    <dbReference type="NCBI Taxonomy" id="441959"/>
    <lineage>
        <taxon>Eukaryota</taxon>
        <taxon>Fungi</taxon>
        <taxon>Dikarya</taxon>
        <taxon>Ascomycota</taxon>
        <taxon>Pezizomycotina</taxon>
        <taxon>Eurotiomycetes</taxon>
        <taxon>Eurotiomycetidae</taxon>
        <taxon>Eurotiales</taxon>
        <taxon>Trichocomaceae</taxon>
        <taxon>Talaromyces</taxon>
        <taxon>Talaromyces sect. Talaromyces</taxon>
    </lineage>
</organism>
<accession>B8MUS3</accession>
<keyword evidence="2" id="KW-0472">Membrane</keyword>
<dbReference type="RefSeq" id="XP_002488567.1">
    <property type="nucleotide sequence ID" value="XM_002488522.1"/>
</dbReference>
<gene>
    <name evidence="3" type="ORF">TSTA_109910</name>
</gene>
<dbReference type="AlphaFoldDB" id="B8MUS3"/>
<evidence type="ECO:0000313" key="3">
    <source>
        <dbReference type="EMBL" id="EED11811.1"/>
    </source>
</evidence>
<feature type="compositionally biased region" description="Polar residues" evidence="1">
    <location>
        <begin position="513"/>
        <end position="544"/>
    </location>
</feature>
<dbReference type="HOGENOM" id="CLU_423460_0_0_1"/>
<dbReference type="GO" id="GO:0001402">
    <property type="term" value="P:signal transduction involved in filamentous growth"/>
    <property type="evidence" value="ECO:0007669"/>
    <property type="project" value="TreeGrafter"/>
</dbReference>
<evidence type="ECO:0000256" key="1">
    <source>
        <dbReference type="SAM" id="MobiDB-lite"/>
    </source>
</evidence>
<dbReference type="GO" id="GO:0009986">
    <property type="term" value="C:cell surface"/>
    <property type="evidence" value="ECO:0007669"/>
    <property type="project" value="TreeGrafter"/>
</dbReference>
<feature type="compositionally biased region" description="Polar residues" evidence="1">
    <location>
        <begin position="132"/>
        <end position="153"/>
    </location>
</feature>
<name>B8MUS3_TALSN</name>
<dbReference type="GO" id="GO:0030427">
    <property type="term" value="C:site of polarized growth"/>
    <property type="evidence" value="ECO:0007669"/>
    <property type="project" value="TreeGrafter"/>
</dbReference>
<feature type="compositionally biased region" description="Polar residues" evidence="1">
    <location>
        <begin position="168"/>
        <end position="196"/>
    </location>
</feature>
<keyword evidence="2" id="KW-0812">Transmembrane</keyword>
<reference evidence="4" key="1">
    <citation type="journal article" date="2015" name="Genome Announc.">
        <title>Genome sequence of the AIDS-associated pathogen Penicillium marneffei (ATCC18224) and its near taxonomic relative Talaromyces stipitatus (ATCC10500).</title>
        <authorList>
            <person name="Nierman W.C."/>
            <person name="Fedorova-Abrams N.D."/>
            <person name="Andrianopoulos A."/>
        </authorList>
    </citation>
    <scope>NUCLEOTIDE SEQUENCE [LARGE SCALE GENOMIC DNA]</scope>
    <source>
        <strain evidence="4">ATCC 10500 / CBS 375.48 / QM 6759 / NRRL 1006</strain>
    </source>
</reference>
<keyword evidence="2" id="KW-1133">Transmembrane helix</keyword>